<dbReference type="InterPro" id="IPR036388">
    <property type="entry name" value="WH-like_DNA-bd_sf"/>
</dbReference>
<dbReference type="PROSITE" id="PS51462">
    <property type="entry name" value="NUDIX"/>
    <property type="match status" value="1"/>
</dbReference>
<dbReference type="Gene3D" id="3.90.79.10">
    <property type="entry name" value="Nucleoside Triphosphate Pyrophosphohydrolase"/>
    <property type="match status" value="1"/>
</dbReference>
<accession>A0ABN8FES3</accession>
<feature type="domain" description="Nudix hydrolase" evidence="1">
    <location>
        <begin position="9"/>
        <end position="141"/>
    </location>
</feature>
<dbReference type="PANTHER" id="PTHR43736">
    <property type="entry name" value="ADP-RIBOSE PYROPHOSPHATASE"/>
    <property type="match status" value="1"/>
</dbReference>
<evidence type="ECO:0000259" key="1">
    <source>
        <dbReference type="PROSITE" id="PS51462"/>
    </source>
</evidence>
<dbReference type="InterPro" id="IPR015797">
    <property type="entry name" value="NUDIX_hydrolase-like_dom_sf"/>
</dbReference>
<dbReference type="RefSeq" id="WP_238752302.1">
    <property type="nucleotide sequence ID" value="NZ_CAKLPZ010000005.1"/>
</dbReference>
<comment type="caution">
    <text evidence="2">The sequence shown here is derived from an EMBL/GenBank/DDBJ whole genome shotgun (WGS) entry which is preliminary data.</text>
</comment>
<dbReference type="SUPFAM" id="SSF55811">
    <property type="entry name" value="Nudix"/>
    <property type="match status" value="1"/>
</dbReference>
<organism evidence="2 3">
    <name type="scientific">Neolewinella maritima</name>
    <dbReference type="NCBI Taxonomy" id="1383882"/>
    <lineage>
        <taxon>Bacteria</taxon>
        <taxon>Pseudomonadati</taxon>
        <taxon>Bacteroidota</taxon>
        <taxon>Saprospiria</taxon>
        <taxon>Saprospirales</taxon>
        <taxon>Lewinellaceae</taxon>
        <taxon>Neolewinella</taxon>
    </lineage>
</organism>
<dbReference type="SUPFAM" id="SSF46785">
    <property type="entry name" value="Winged helix' DNA-binding domain"/>
    <property type="match status" value="1"/>
</dbReference>
<protein>
    <recommendedName>
        <fullName evidence="1">Nudix hydrolase domain-containing protein</fullName>
    </recommendedName>
</protein>
<dbReference type="InterPro" id="IPR000086">
    <property type="entry name" value="NUDIX_hydrolase_dom"/>
</dbReference>
<evidence type="ECO:0000313" key="2">
    <source>
        <dbReference type="EMBL" id="CAH1002467.1"/>
    </source>
</evidence>
<dbReference type="PANTHER" id="PTHR43736:SF4">
    <property type="entry name" value="SLR1690 PROTEIN"/>
    <property type="match status" value="1"/>
</dbReference>
<proteinExistence type="predicted"/>
<dbReference type="EMBL" id="CAKLPZ010000005">
    <property type="protein sequence ID" value="CAH1002467.1"/>
    <property type="molecule type" value="Genomic_DNA"/>
</dbReference>
<dbReference type="Gene3D" id="1.10.10.10">
    <property type="entry name" value="Winged helix-like DNA-binding domain superfamily/Winged helix DNA-binding domain"/>
    <property type="match status" value="1"/>
</dbReference>
<sequence>MAKHTHPDRLLLAVDCIIIGFLNGQLNLLVTRRDQEPRLGEWSLMGGLVVKGESIDAAAARVTHELTGLENVYLEQFQAFGDVGRTEEERTVSLAYYALVNQESATSQLSEHHDARWVSIRDVPALVFDHNKMVEAALVRLRYRATHEPVAFALLPKKFTLTQLQSLYEAIFDRPIDPGNFRRRLRKMDYLERQNEKDVTTSRKGSWYYTYNAEVYEEMKAAGEEFLLKP</sequence>
<dbReference type="InterPro" id="IPR036390">
    <property type="entry name" value="WH_DNA-bd_sf"/>
</dbReference>
<gene>
    <name evidence="2" type="ORF">LEM8419_03346</name>
</gene>
<dbReference type="CDD" id="cd18873">
    <property type="entry name" value="NUDIX_NadM_like"/>
    <property type="match status" value="1"/>
</dbReference>
<keyword evidence="3" id="KW-1185">Reference proteome</keyword>
<evidence type="ECO:0000313" key="3">
    <source>
        <dbReference type="Proteomes" id="UP000837803"/>
    </source>
</evidence>
<dbReference type="Proteomes" id="UP000837803">
    <property type="component" value="Unassembled WGS sequence"/>
</dbReference>
<dbReference type="Pfam" id="PF00293">
    <property type="entry name" value="NUDIX"/>
    <property type="match status" value="1"/>
</dbReference>
<dbReference type="InterPro" id="IPR054105">
    <property type="entry name" value="WHD_NrtR"/>
</dbReference>
<dbReference type="Pfam" id="PF21906">
    <property type="entry name" value="WHD_NrtR"/>
    <property type="match status" value="1"/>
</dbReference>
<name>A0ABN8FES3_9BACT</name>
<reference evidence="2" key="1">
    <citation type="submission" date="2021-12" db="EMBL/GenBank/DDBJ databases">
        <authorList>
            <person name="Rodrigo-Torres L."/>
            <person name="Arahal R. D."/>
            <person name="Lucena T."/>
        </authorList>
    </citation>
    <scope>NUCLEOTIDE SEQUENCE</scope>
    <source>
        <strain evidence="2">CECT 8419</strain>
    </source>
</reference>